<feature type="signal peptide" evidence="9">
    <location>
        <begin position="1"/>
        <end position="18"/>
    </location>
</feature>
<feature type="chain" id="PRO_5004933075" description="Peptidase A1 domain-containing protein" evidence="9">
    <location>
        <begin position="19"/>
        <end position="501"/>
    </location>
</feature>
<evidence type="ECO:0000256" key="7">
    <source>
        <dbReference type="PIRSR" id="PIRSR601461-1"/>
    </source>
</evidence>
<dbReference type="GeneID" id="19165770"/>
<dbReference type="InterPro" id="IPR033121">
    <property type="entry name" value="PEPTIDASE_A1"/>
</dbReference>
<sequence length="501" mass="51086">MRLLFGAACAALTSTCLASPGYLKLDIERRTPSEPRLVRRQNSDGSVDTVLTQNTNKLEYLVNITLGTPAQHLAVTLDTGSSDLWVPAASAPLCKKGGCDNGVFDPTLSSTYTVVDQDGFNITYAAPGDSDAGDWATDTLSVGGSTAIKKQQIGVASTLFDPHGVMGVGFDTNEANNPSSEGVYPSVMDNLKSTGIINRLAYSLYLNDLQANKGAVIFGGVDTTKYTGDLVALPLQEGPEGIVSEFYVTLTSVSFTDETGKTTQLSPDGYAQSVLLDSGTSQTLLTDDVFNALANGFGAVGIGQGSYVVPCRFAKINGTINYSFGGDGGVTIKVPVSQVVGNQDFTAENFADESGGCDFGFGPPIGGFSIFGDTFLRSAYAVFDISNSVAALAQAAENKADTSSIVVIPTGTTIPGATVTATATGTQIPDAEATEEPAVPSASVQGTSLVLAGTPTFNIGVQSTASTAAAAASTSSSGRANAAAPTAALLGLGLAAGAMVL</sequence>
<comment type="similarity">
    <text evidence="2 8">Belongs to the peptidase A1 family.</text>
</comment>
<dbReference type="Pfam" id="PF00026">
    <property type="entry name" value="Asp"/>
    <property type="match status" value="1"/>
</dbReference>
<evidence type="ECO:0000256" key="5">
    <source>
        <dbReference type="ARBA" id="ARBA00022750"/>
    </source>
</evidence>
<dbReference type="PANTHER" id="PTHR47966:SF65">
    <property type="entry name" value="ASPARTIC-TYPE ENDOPEPTIDASE"/>
    <property type="match status" value="1"/>
</dbReference>
<dbReference type="GO" id="GO:0006508">
    <property type="term" value="P:proteolysis"/>
    <property type="evidence" value="ECO:0007669"/>
    <property type="project" value="UniProtKB-KW"/>
</dbReference>
<keyword evidence="4 9" id="KW-0732">Signal</keyword>
<dbReference type="GO" id="GO:0005886">
    <property type="term" value="C:plasma membrane"/>
    <property type="evidence" value="ECO:0007669"/>
    <property type="project" value="UniProtKB-SubCell"/>
</dbReference>
<comment type="caution">
    <text evidence="11">The sequence shown here is derived from an EMBL/GenBank/DDBJ whole genome shotgun (WGS) entry which is preliminary data.</text>
</comment>
<evidence type="ECO:0000256" key="1">
    <source>
        <dbReference type="ARBA" id="ARBA00004609"/>
    </source>
</evidence>
<dbReference type="SUPFAM" id="SSF50630">
    <property type="entry name" value="Acid proteases"/>
    <property type="match status" value="1"/>
</dbReference>
<evidence type="ECO:0000313" key="11">
    <source>
        <dbReference type="EMBL" id="EXJ93080.1"/>
    </source>
</evidence>
<evidence type="ECO:0000256" key="9">
    <source>
        <dbReference type="SAM" id="SignalP"/>
    </source>
</evidence>
<gene>
    <name evidence="11" type="ORF">A1O3_01636</name>
</gene>
<dbReference type="GO" id="GO:0004190">
    <property type="term" value="F:aspartic-type endopeptidase activity"/>
    <property type="evidence" value="ECO:0007669"/>
    <property type="project" value="UniProtKB-KW"/>
</dbReference>
<keyword evidence="12" id="KW-1185">Reference proteome</keyword>
<dbReference type="HOGENOM" id="CLU_013253_9_3_1"/>
<dbReference type="Proteomes" id="UP000019478">
    <property type="component" value="Unassembled WGS sequence"/>
</dbReference>
<dbReference type="PROSITE" id="PS51767">
    <property type="entry name" value="PEPTIDASE_A1"/>
    <property type="match status" value="1"/>
</dbReference>
<organism evidence="11 12">
    <name type="scientific">Capronia epimyces CBS 606.96</name>
    <dbReference type="NCBI Taxonomy" id="1182542"/>
    <lineage>
        <taxon>Eukaryota</taxon>
        <taxon>Fungi</taxon>
        <taxon>Dikarya</taxon>
        <taxon>Ascomycota</taxon>
        <taxon>Pezizomycotina</taxon>
        <taxon>Eurotiomycetes</taxon>
        <taxon>Chaetothyriomycetidae</taxon>
        <taxon>Chaetothyriales</taxon>
        <taxon>Herpotrichiellaceae</taxon>
        <taxon>Capronia</taxon>
    </lineage>
</organism>
<evidence type="ECO:0000256" key="2">
    <source>
        <dbReference type="ARBA" id="ARBA00007447"/>
    </source>
</evidence>
<dbReference type="RefSeq" id="XP_007729970.1">
    <property type="nucleotide sequence ID" value="XM_007731780.1"/>
</dbReference>
<feature type="active site" evidence="7">
    <location>
        <position position="78"/>
    </location>
</feature>
<evidence type="ECO:0000256" key="6">
    <source>
        <dbReference type="ARBA" id="ARBA00022801"/>
    </source>
</evidence>
<dbReference type="Gene3D" id="2.40.70.10">
    <property type="entry name" value="Acid Proteases"/>
    <property type="match status" value="2"/>
</dbReference>
<dbReference type="AlphaFoldDB" id="W9YTT3"/>
<dbReference type="CDD" id="cd05474">
    <property type="entry name" value="SAP_like"/>
    <property type="match status" value="1"/>
</dbReference>
<dbReference type="PANTHER" id="PTHR47966">
    <property type="entry name" value="BETA-SITE APP-CLEAVING ENZYME, ISOFORM A-RELATED"/>
    <property type="match status" value="1"/>
</dbReference>
<dbReference type="OrthoDB" id="771136at2759"/>
<keyword evidence="3 8" id="KW-0645">Protease</keyword>
<feature type="domain" description="Peptidase A1" evidence="10">
    <location>
        <begin position="60"/>
        <end position="393"/>
    </location>
</feature>
<evidence type="ECO:0000259" key="10">
    <source>
        <dbReference type="PROSITE" id="PS51767"/>
    </source>
</evidence>
<accession>W9YTT3</accession>
<dbReference type="InterPro" id="IPR001461">
    <property type="entry name" value="Aspartic_peptidase_A1"/>
</dbReference>
<proteinExistence type="inferred from homology"/>
<dbReference type="InterPro" id="IPR001969">
    <property type="entry name" value="Aspartic_peptidase_AS"/>
</dbReference>
<dbReference type="InterPro" id="IPR021109">
    <property type="entry name" value="Peptidase_aspartic_dom_sf"/>
</dbReference>
<dbReference type="eggNOG" id="KOG1339">
    <property type="taxonomic scope" value="Eukaryota"/>
</dbReference>
<evidence type="ECO:0000256" key="3">
    <source>
        <dbReference type="ARBA" id="ARBA00022670"/>
    </source>
</evidence>
<keyword evidence="5 8" id="KW-0064">Aspartyl protease</keyword>
<keyword evidence="6 8" id="KW-0378">Hydrolase</keyword>
<dbReference type="STRING" id="1182542.W9YTT3"/>
<name>W9YTT3_9EURO</name>
<dbReference type="PROSITE" id="PS00141">
    <property type="entry name" value="ASP_PROTEASE"/>
    <property type="match status" value="1"/>
</dbReference>
<evidence type="ECO:0000256" key="8">
    <source>
        <dbReference type="RuleBase" id="RU000454"/>
    </source>
</evidence>
<evidence type="ECO:0000313" key="12">
    <source>
        <dbReference type="Proteomes" id="UP000019478"/>
    </source>
</evidence>
<dbReference type="EMBL" id="AMGY01000001">
    <property type="protein sequence ID" value="EXJ93080.1"/>
    <property type="molecule type" value="Genomic_DNA"/>
</dbReference>
<comment type="subcellular location">
    <subcellularLocation>
        <location evidence="1">Cell membrane</location>
        <topology evidence="1">Lipid-anchor</topology>
        <topology evidence="1">GPI-anchor</topology>
    </subcellularLocation>
</comment>
<feature type="active site" evidence="7">
    <location>
        <position position="277"/>
    </location>
</feature>
<dbReference type="InterPro" id="IPR033876">
    <property type="entry name" value="SAP-like"/>
</dbReference>
<protein>
    <recommendedName>
        <fullName evidence="10">Peptidase A1 domain-containing protein</fullName>
    </recommendedName>
</protein>
<evidence type="ECO:0000256" key="4">
    <source>
        <dbReference type="ARBA" id="ARBA00022729"/>
    </source>
</evidence>
<reference evidence="11 12" key="1">
    <citation type="submission" date="2013-03" db="EMBL/GenBank/DDBJ databases">
        <title>The Genome Sequence of Capronia epimyces CBS 606.96.</title>
        <authorList>
            <consortium name="The Broad Institute Genomics Platform"/>
            <person name="Cuomo C."/>
            <person name="de Hoog S."/>
            <person name="Gorbushina A."/>
            <person name="Walker B."/>
            <person name="Young S.K."/>
            <person name="Zeng Q."/>
            <person name="Gargeya S."/>
            <person name="Fitzgerald M."/>
            <person name="Haas B."/>
            <person name="Abouelleil A."/>
            <person name="Allen A.W."/>
            <person name="Alvarado L."/>
            <person name="Arachchi H.M."/>
            <person name="Berlin A.M."/>
            <person name="Chapman S.B."/>
            <person name="Gainer-Dewar J."/>
            <person name="Goldberg J."/>
            <person name="Griggs A."/>
            <person name="Gujja S."/>
            <person name="Hansen M."/>
            <person name="Howarth C."/>
            <person name="Imamovic A."/>
            <person name="Ireland A."/>
            <person name="Larimer J."/>
            <person name="McCowan C."/>
            <person name="Murphy C."/>
            <person name="Pearson M."/>
            <person name="Poon T.W."/>
            <person name="Priest M."/>
            <person name="Roberts A."/>
            <person name="Saif S."/>
            <person name="Shea T."/>
            <person name="Sisk P."/>
            <person name="Sykes S."/>
            <person name="Wortman J."/>
            <person name="Nusbaum C."/>
            <person name="Birren B."/>
        </authorList>
    </citation>
    <scope>NUCLEOTIDE SEQUENCE [LARGE SCALE GENOMIC DNA]</scope>
    <source>
        <strain evidence="11 12">CBS 606.96</strain>
    </source>
</reference>
<dbReference type="PRINTS" id="PR00792">
    <property type="entry name" value="PEPSIN"/>
</dbReference>